<dbReference type="InterPro" id="IPR027417">
    <property type="entry name" value="P-loop_NTPase"/>
</dbReference>
<feature type="domain" description="Clp ATPase C-terminal" evidence="4">
    <location>
        <begin position="405"/>
        <end position="498"/>
    </location>
</feature>
<dbReference type="GO" id="GO:0005524">
    <property type="term" value="F:ATP binding"/>
    <property type="evidence" value="ECO:0007669"/>
    <property type="project" value="UniProtKB-KW"/>
</dbReference>
<dbReference type="GO" id="GO:0016887">
    <property type="term" value="F:ATP hydrolysis activity"/>
    <property type="evidence" value="ECO:0007669"/>
    <property type="project" value="InterPro"/>
</dbReference>
<proteinExistence type="predicted"/>
<organism evidence="5 6">
    <name type="scientific">Tetrapyrgos nigripes</name>
    <dbReference type="NCBI Taxonomy" id="182062"/>
    <lineage>
        <taxon>Eukaryota</taxon>
        <taxon>Fungi</taxon>
        <taxon>Dikarya</taxon>
        <taxon>Basidiomycota</taxon>
        <taxon>Agaricomycotina</taxon>
        <taxon>Agaricomycetes</taxon>
        <taxon>Agaricomycetidae</taxon>
        <taxon>Agaricales</taxon>
        <taxon>Marasmiineae</taxon>
        <taxon>Marasmiaceae</taxon>
        <taxon>Tetrapyrgos</taxon>
    </lineage>
</organism>
<keyword evidence="1" id="KW-0547">Nucleotide-binding</keyword>
<dbReference type="EMBL" id="JAACJM010000012">
    <property type="protein sequence ID" value="KAF5369985.1"/>
    <property type="molecule type" value="Genomic_DNA"/>
</dbReference>
<dbReference type="Pfam" id="PF10431">
    <property type="entry name" value="ClpB_D2-small"/>
    <property type="match status" value="1"/>
</dbReference>
<dbReference type="Gene3D" id="3.40.50.300">
    <property type="entry name" value="P-loop containing nucleotide triphosphate hydrolases"/>
    <property type="match status" value="1"/>
</dbReference>
<dbReference type="GO" id="GO:0005759">
    <property type="term" value="C:mitochondrial matrix"/>
    <property type="evidence" value="ECO:0007669"/>
    <property type="project" value="TreeGrafter"/>
</dbReference>
<evidence type="ECO:0000313" key="6">
    <source>
        <dbReference type="Proteomes" id="UP000559256"/>
    </source>
</evidence>
<dbReference type="Gene3D" id="1.10.8.60">
    <property type="match status" value="1"/>
</dbReference>
<reference evidence="5 6" key="1">
    <citation type="journal article" date="2020" name="ISME J.">
        <title>Uncovering the hidden diversity of litter-decomposition mechanisms in mushroom-forming fungi.</title>
        <authorList>
            <person name="Floudas D."/>
            <person name="Bentzer J."/>
            <person name="Ahren D."/>
            <person name="Johansson T."/>
            <person name="Persson P."/>
            <person name="Tunlid A."/>
        </authorList>
    </citation>
    <scope>NUCLEOTIDE SEQUENCE [LARGE SCALE GENOMIC DNA]</scope>
    <source>
        <strain evidence="5 6">CBS 291.85</strain>
    </source>
</reference>
<feature type="region of interest" description="Disordered" evidence="3">
    <location>
        <begin position="265"/>
        <end position="289"/>
    </location>
</feature>
<dbReference type="SUPFAM" id="SSF52540">
    <property type="entry name" value="P-loop containing nucleoside triphosphate hydrolases"/>
    <property type="match status" value="1"/>
</dbReference>
<dbReference type="InterPro" id="IPR003959">
    <property type="entry name" value="ATPase_AAA_core"/>
</dbReference>
<dbReference type="PANTHER" id="PTHR48102">
    <property type="entry name" value="ATP-DEPENDENT CLP PROTEASE ATP-BINDING SUBUNIT CLPX-LIKE, MITOCHONDRIAL-RELATED"/>
    <property type="match status" value="1"/>
</dbReference>
<evidence type="ECO:0000256" key="2">
    <source>
        <dbReference type="ARBA" id="ARBA00022840"/>
    </source>
</evidence>
<dbReference type="GO" id="GO:0051603">
    <property type="term" value="P:proteolysis involved in protein catabolic process"/>
    <property type="evidence" value="ECO:0007669"/>
    <property type="project" value="TreeGrafter"/>
</dbReference>
<comment type="caution">
    <text evidence="5">The sequence shown here is derived from an EMBL/GenBank/DDBJ whole genome shotgun (WGS) entry which is preliminary data.</text>
</comment>
<keyword evidence="6" id="KW-1185">Reference proteome</keyword>
<dbReference type="Proteomes" id="UP000559256">
    <property type="component" value="Unassembled WGS sequence"/>
</dbReference>
<accession>A0A8H5GS95</accession>
<dbReference type="OrthoDB" id="1721884at2759"/>
<evidence type="ECO:0000313" key="5">
    <source>
        <dbReference type="EMBL" id="KAF5369985.1"/>
    </source>
</evidence>
<dbReference type="SMART" id="SM01086">
    <property type="entry name" value="ClpB_D2-small"/>
    <property type="match status" value="1"/>
</dbReference>
<evidence type="ECO:0000256" key="1">
    <source>
        <dbReference type="ARBA" id="ARBA00022741"/>
    </source>
</evidence>
<sequence>MAYWQRLAVTTRCVPQLTRSVHSRPLYEGSQSSLEPPPRPVPGLGLATPRQLVEYLDQFIVGQKTAKKVLSVAVYNHYNRIKAHHISFEAQYGRESESLREEVIDETGVQPAKIRPLRHPASSPLLLPPNTATFEKSNVLVMLRHVFFFQITTVRYSNVCPGKTLLAKTLAKVLDVPFAVSDATSFTQAGYVGDDVEMAIQRLLQDANWDPARASMGIVYIDEVDKLARKSGSGMESSRDVSGEGVQQALLRMMEGAVITIQAKGGAAAEPVPPPGGQGHSRSGQRAPSVAPAAKSDVYNIDTSNVLFIVSGAFVGLENIIRQRVSKAAIGFSSTSVSDSLPFFTSNRKATQNVLDLVETSGLCLLQHFLTIETDDVGTVPDLVRYGFIPEFVSRLPTVTTLAPLTISDLRRILTDVKGSLVHQYKSLFDYSGVEIRFTSAALDEICQKAAEKEVGARGLRGIMESLLLEPMYEVPGSDIGFVLITEDVVRGDAPPSYWKKEQGAFPFWQAWAKEEGKYEKRMAK</sequence>
<dbReference type="AlphaFoldDB" id="A0A8H5GS95"/>
<dbReference type="InterPro" id="IPR050052">
    <property type="entry name" value="ATP-dep_Clp_protease_ClpX"/>
</dbReference>
<dbReference type="Pfam" id="PF07724">
    <property type="entry name" value="AAA_2"/>
    <property type="match status" value="1"/>
</dbReference>
<evidence type="ECO:0000256" key="3">
    <source>
        <dbReference type="SAM" id="MobiDB-lite"/>
    </source>
</evidence>
<dbReference type="FunFam" id="1.10.8.60:FF:000138">
    <property type="entry name" value="ATP-dependent Clp protease ATP-binding subunit ClpX"/>
    <property type="match status" value="1"/>
</dbReference>
<gene>
    <name evidence="5" type="ORF">D9758_001302</name>
</gene>
<dbReference type="PANTHER" id="PTHR48102:SF7">
    <property type="entry name" value="ATP-DEPENDENT CLP PROTEASE ATP-BINDING SUBUNIT CLPX-LIKE, MITOCHONDRIAL"/>
    <property type="match status" value="1"/>
</dbReference>
<name>A0A8H5GS95_9AGAR</name>
<keyword evidence="2" id="KW-0067">ATP-binding</keyword>
<evidence type="ECO:0000259" key="4">
    <source>
        <dbReference type="SMART" id="SM01086"/>
    </source>
</evidence>
<protein>
    <recommendedName>
        <fullName evidence="4">Clp ATPase C-terminal domain-containing protein</fullName>
    </recommendedName>
</protein>
<dbReference type="InterPro" id="IPR019489">
    <property type="entry name" value="Clp_ATPase_C"/>
</dbReference>